<protein>
    <submittedName>
        <fullName evidence="2">Uncharacterized protein</fullName>
    </submittedName>
</protein>
<dbReference type="InterPro" id="IPR027463">
    <property type="entry name" value="AcrB_DN_DC_subdom"/>
</dbReference>
<dbReference type="Gene3D" id="3.30.70.1440">
    <property type="entry name" value="Multidrug efflux transporter AcrB pore domain"/>
    <property type="match status" value="1"/>
</dbReference>
<feature type="transmembrane region" description="Helical" evidence="1">
    <location>
        <begin position="441"/>
        <end position="464"/>
    </location>
</feature>
<feature type="transmembrane region" description="Helical" evidence="1">
    <location>
        <begin position="859"/>
        <end position="878"/>
    </location>
</feature>
<dbReference type="GO" id="GO:0042910">
    <property type="term" value="F:xenobiotic transmembrane transporter activity"/>
    <property type="evidence" value="ECO:0007669"/>
    <property type="project" value="TreeGrafter"/>
</dbReference>
<dbReference type="AlphaFoldDB" id="A0A363NLI3"/>
<proteinExistence type="predicted"/>
<dbReference type="SUPFAM" id="SSF82866">
    <property type="entry name" value="Multidrug efflux transporter AcrB transmembrane domain"/>
    <property type="match status" value="2"/>
</dbReference>
<feature type="transmembrane region" description="Helical" evidence="1">
    <location>
        <begin position="953"/>
        <end position="971"/>
    </location>
</feature>
<dbReference type="Gene3D" id="3.30.70.1320">
    <property type="entry name" value="Multidrug efflux transporter AcrB pore domain like"/>
    <property type="match status" value="1"/>
</dbReference>
<organism evidence="2 3">
    <name type="scientific">Sphingobacterium athyrii</name>
    <dbReference type="NCBI Taxonomy" id="2152717"/>
    <lineage>
        <taxon>Bacteria</taxon>
        <taxon>Pseudomonadati</taxon>
        <taxon>Bacteroidota</taxon>
        <taxon>Sphingobacteriia</taxon>
        <taxon>Sphingobacteriales</taxon>
        <taxon>Sphingobacteriaceae</taxon>
        <taxon>Sphingobacterium</taxon>
    </lineage>
</organism>
<dbReference type="Gene3D" id="1.20.1640.10">
    <property type="entry name" value="Multidrug efflux transporter AcrB transmembrane domain"/>
    <property type="match status" value="2"/>
</dbReference>
<dbReference type="InterPro" id="IPR001036">
    <property type="entry name" value="Acrflvin-R"/>
</dbReference>
<dbReference type="GO" id="GO:0005886">
    <property type="term" value="C:plasma membrane"/>
    <property type="evidence" value="ECO:0007669"/>
    <property type="project" value="TreeGrafter"/>
</dbReference>
<evidence type="ECO:0000256" key="1">
    <source>
        <dbReference type="SAM" id="Phobius"/>
    </source>
</evidence>
<keyword evidence="3" id="KW-1185">Reference proteome</keyword>
<feature type="transmembrane region" description="Helical" evidence="1">
    <location>
        <begin position="346"/>
        <end position="368"/>
    </location>
</feature>
<evidence type="ECO:0000313" key="2">
    <source>
        <dbReference type="EMBL" id="PUV21577.1"/>
    </source>
</evidence>
<feature type="transmembrane region" description="Helical" evidence="1">
    <location>
        <begin position="485"/>
        <end position="506"/>
    </location>
</feature>
<dbReference type="Proteomes" id="UP000250831">
    <property type="component" value="Unassembled WGS sequence"/>
</dbReference>
<feature type="transmembrane region" description="Helical" evidence="1">
    <location>
        <begin position="374"/>
        <end position="398"/>
    </location>
</feature>
<keyword evidence="1" id="KW-0472">Membrane</keyword>
<dbReference type="PANTHER" id="PTHR32063">
    <property type="match status" value="1"/>
</dbReference>
<dbReference type="RefSeq" id="WP_108636402.1">
    <property type="nucleotide sequence ID" value="NZ_QCXX01000009.1"/>
</dbReference>
<reference evidence="2 3" key="1">
    <citation type="submission" date="2018-04" db="EMBL/GenBank/DDBJ databases">
        <title>Sphingobacterium sp. M46 Genome.</title>
        <authorList>
            <person name="Cheng J."/>
            <person name="Li Y."/>
        </authorList>
    </citation>
    <scope>NUCLEOTIDE SEQUENCE [LARGE SCALE GENOMIC DNA]</scope>
    <source>
        <strain evidence="2 3">M46</strain>
    </source>
</reference>
<dbReference type="Gene3D" id="3.30.70.1430">
    <property type="entry name" value="Multidrug efflux transporter AcrB pore domain"/>
    <property type="match status" value="2"/>
</dbReference>
<feature type="transmembrane region" description="Helical" evidence="1">
    <location>
        <begin position="885"/>
        <end position="903"/>
    </location>
</feature>
<evidence type="ECO:0000313" key="3">
    <source>
        <dbReference type="Proteomes" id="UP000250831"/>
    </source>
</evidence>
<dbReference type="OrthoDB" id="9809409at2"/>
<dbReference type="SUPFAM" id="SSF82714">
    <property type="entry name" value="Multidrug efflux transporter AcrB TolC docking domain, DN and DC subdomains"/>
    <property type="match status" value="1"/>
</dbReference>
<feature type="transmembrane region" description="Helical" evidence="1">
    <location>
        <begin position="977"/>
        <end position="1003"/>
    </location>
</feature>
<dbReference type="Pfam" id="PF00873">
    <property type="entry name" value="ACR_tran"/>
    <property type="match status" value="1"/>
</dbReference>
<name>A0A363NLI3_9SPHI</name>
<dbReference type="SUPFAM" id="SSF82693">
    <property type="entry name" value="Multidrug efflux transporter AcrB pore domain, PN1, PN2, PC1 and PC2 subdomains"/>
    <property type="match status" value="1"/>
</dbReference>
<feature type="transmembrane region" description="Helical" evidence="1">
    <location>
        <begin position="410"/>
        <end position="429"/>
    </location>
</feature>
<dbReference type="EMBL" id="QCXX01000009">
    <property type="protein sequence ID" value="PUV21577.1"/>
    <property type="molecule type" value="Genomic_DNA"/>
</dbReference>
<comment type="caution">
    <text evidence="2">The sequence shown here is derived from an EMBL/GenBank/DDBJ whole genome shotgun (WGS) entry which is preliminary data.</text>
</comment>
<accession>A0A363NLI3</accession>
<feature type="transmembrane region" description="Helical" evidence="1">
    <location>
        <begin position="319"/>
        <end position="341"/>
    </location>
</feature>
<dbReference type="PANTHER" id="PTHR32063:SF0">
    <property type="entry name" value="SWARMING MOTILITY PROTEIN SWRC"/>
    <property type="match status" value="1"/>
</dbReference>
<feature type="transmembrane region" description="Helical" evidence="1">
    <location>
        <begin position="915"/>
        <end position="932"/>
    </location>
</feature>
<dbReference type="Gene3D" id="3.30.2090.10">
    <property type="entry name" value="Multidrug efflux transporter AcrB TolC docking domain, DN and DC subdomains"/>
    <property type="match status" value="2"/>
</dbReference>
<keyword evidence="1" id="KW-1133">Transmembrane helix</keyword>
<sequence length="1012" mass="115060">MVTSFRLIIIFFILGFISIFSIRNLNFQLNQNSAESSLEISFSTFKTTPEETEQYVTSKIENALSRIDNIKTISSFSTEDNGSIKVSFNTSSNLFQKRFDILLNLRQVFENLPQGTTFPIISQIGQGSEKKPLISYSISGISNSEINSIKTIFEKIFRNNDIPATLEVTGGSRKIINIEYDKNRMFSKKIAISDVISSLQGLTNENYLGNVADRSMNYFVRLAQQSVGIPALEEVVLNNSPLVKLRDIATISETYEKNDFSYRINGKNTALIHIYDNQSENVLTTYSKISKVLEKIKKELPEGSELRLEQDNSKHLRKLVKIAVLNGGITLLLIAFVLLLFQNWKYLLIVISTIIINFCLLVLIYSLFKIPIDLITINSISFILSFLCFNLLIALGQFDKIGKRRIQQSQVIIFLIATSLYVALDFLDYQDLQQLQSILKFSLIVIAVGTITNFLFATSLHNLLTNNSNSQKSIKNLTIFTNVKIIKYRYIILFLSLFFTGIPLFMIPTKIEGNNTYNKIFGTPFLQDKIIPASSLAIGGMWRLFHENIYVNTDFEDSQETSLNIYAELPIGATAEQMKSSLEYLEKFLSGTEYIDLYVSQVFSGQRGTIKIKFLNDIPIHYPEKLRQQLIYASQNLDGVGWTFFGIGKGFSNKMTKEHPSFQLKISGYNFARLKEIGEFVKTEISKNDRVNSATLASDNQFISDNNHEYKMSVNDRKLAQLELDDKNIKSELILNNSEIMDKKMSISISNENIPIKITAKNQGNLTINEFLTHPIRLEDRYIKPNSLTTFLKADRVESIVRENRRYIQTLNLKYVGSLETGYNYLLEETNRINKELPEGYIIDVLSDYESSKPPTTKLLIFLSATSFIFILLTIRLNSFKKASLAFLMVYISLSAIFATFYIGDLKFDEGGQASFIFTILIGFCYLLYFWEDLSVVVKTKGSRLYLRQNIKLISLSLLIGSVGNLTYLITQYNDPFWPAFSIGVLASSIAIVVITTFVIPLFSINKGSLNH</sequence>
<gene>
    <name evidence="2" type="ORF">DCO56_24825</name>
</gene>
<keyword evidence="1" id="KW-0812">Transmembrane</keyword>